<feature type="compositionally biased region" description="Basic and acidic residues" evidence="1">
    <location>
        <begin position="114"/>
        <end position="127"/>
    </location>
</feature>
<gene>
    <name evidence="3" type="ORF">GNLVRS02_ARAD1B03564g</name>
</gene>
<feature type="compositionally biased region" description="Polar residues" evidence="1">
    <location>
        <begin position="247"/>
        <end position="262"/>
    </location>
</feature>
<reference evidence="3" key="1">
    <citation type="submission" date="2014-02" db="EMBL/GenBank/DDBJ databases">
        <authorList>
            <person name="Genoscope - CEA"/>
        </authorList>
    </citation>
    <scope>NUCLEOTIDE SEQUENCE</scope>
    <source>
        <strain evidence="3">LS3</strain>
    </source>
</reference>
<feature type="compositionally biased region" description="Basic and acidic residues" evidence="1">
    <location>
        <begin position="440"/>
        <end position="462"/>
    </location>
</feature>
<dbReference type="EMBL" id="HG937692">
    <property type="protein sequence ID" value="CDP36024.1"/>
    <property type="molecule type" value="Genomic_DNA"/>
</dbReference>
<dbReference type="SUPFAM" id="SSF46579">
    <property type="entry name" value="Prefoldin"/>
    <property type="match status" value="1"/>
</dbReference>
<feature type="domain" description="DUF3835" evidence="2">
    <location>
        <begin position="660"/>
        <end position="733"/>
    </location>
</feature>
<dbReference type="Gene3D" id="1.10.287.370">
    <property type="match status" value="1"/>
</dbReference>
<evidence type="ECO:0000259" key="2">
    <source>
        <dbReference type="Pfam" id="PF12927"/>
    </source>
</evidence>
<sequence length="736" mass="82892">MAFEQSRGRYNSAMEALLSRESRVDGQIAEFQAAKEAILGSSGLVTVHIGEGWFVQRSVEDAVDYLNRRLDGLDEEKAKIQSLLLRPPTEPVLVSREPKPDLGQEPASKVSNIEPERREPREPEPNEPKGLNQEEPSDMGGGFPLMDIREEIDDDGNIISATVQPHGADEFAKFAEDTLGKSLHDREQEIKAARDAARDMQKMKQQYDYVDGKPMYGPPKPVPISRETKPTDSKPKRKVQGQMVYAANSSRESESSIPQNSRIVDVTDQEKEKEEAKEKINEKGKEMEERKEERKEGSQTIPSSQTTTQRNEQPISQPNHPSIVPEELLELELIAEDVDDENDIEWEYDEDYDEEDEEDEDEYGRSSASYAVLDKTELEKRSRAAEEALKEAIAAKNEPDKGDKKVRFSTQADVKIFDKTKPSRDTETADTEVGVLAAPEEPKKRVSRFKAERMEGSVERLKNLSLNDSRPPVNPIGDVQERPVNDIQERPASDIQERPVGDIKERPIGDIKERPVGDIKERPVGDIVERPVNNITGGPVGDVKERPAGKIVEPPAGKDFSMPNRHQKIPPALLKDPQKLKKLKVTSLKSEDSLVQPIPADQDSQEDKTIPPEVYDLAKQYFGEASITEEEFLAAHDIDEDDDDYEGEGEGEQDQGPSGLMTNVIEHDNPEFDQEEFENEPDMGQIANQYQRLRSKFINASGGFRKSDQEMALEPVDEDGNPIKMSRFKAARLYNR</sequence>
<feature type="region of interest" description="Disordered" evidence="1">
    <location>
        <begin position="635"/>
        <end position="664"/>
    </location>
</feature>
<dbReference type="Pfam" id="PF12927">
    <property type="entry name" value="DUF3835"/>
    <property type="match status" value="2"/>
</dbReference>
<accession>A0A060T5C9</accession>
<feature type="compositionally biased region" description="Acidic residues" evidence="1">
    <location>
        <begin position="635"/>
        <end position="653"/>
    </location>
</feature>
<proteinExistence type="predicted"/>
<feature type="compositionally biased region" description="Basic and acidic residues" evidence="1">
    <location>
        <begin position="479"/>
        <end position="529"/>
    </location>
</feature>
<feature type="region of interest" description="Disordered" evidence="1">
    <location>
        <begin position="91"/>
        <end position="147"/>
    </location>
</feature>
<protein>
    <submittedName>
        <fullName evidence="3">ARAD1B03564p</fullName>
    </submittedName>
</protein>
<feature type="compositionally biased region" description="Low complexity" evidence="1">
    <location>
        <begin position="298"/>
        <end position="309"/>
    </location>
</feature>
<evidence type="ECO:0000313" key="3">
    <source>
        <dbReference type="EMBL" id="CDP36024.1"/>
    </source>
</evidence>
<feature type="region of interest" description="Disordered" evidence="1">
    <location>
        <begin position="419"/>
        <end position="612"/>
    </location>
</feature>
<dbReference type="AlphaFoldDB" id="A0A060T5C9"/>
<evidence type="ECO:0000256" key="1">
    <source>
        <dbReference type="SAM" id="MobiDB-lite"/>
    </source>
</evidence>
<dbReference type="InterPro" id="IPR009053">
    <property type="entry name" value="Prefoldin"/>
</dbReference>
<feature type="compositionally biased region" description="Polar residues" evidence="1">
    <location>
        <begin position="310"/>
        <end position="320"/>
    </location>
</feature>
<feature type="region of interest" description="Disordered" evidence="1">
    <location>
        <begin position="193"/>
        <end position="370"/>
    </location>
</feature>
<name>A0A060T5C9_BLAAD</name>
<feature type="compositionally biased region" description="Basic and acidic residues" evidence="1">
    <location>
        <begin position="193"/>
        <end position="202"/>
    </location>
</feature>
<reference evidence="3" key="2">
    <citation type="submission" date="2014-06" db="EMBL/GenBank/DDBJ databases">
        <title>The complete genome of Blastobotrys (Arxula) adeninivorans LS3 - a yeast of biotechnological interest.</title>
        <authorList>
            <person name="Kunze G."/>
            <person name="Gaillardin C."/>
            <person name="Czernicka M."/>
            <person name="Durrens P."/>
            <person name="Martin T."/>
            <person name="Boer E."/>
            <person name="Gabaldon T."/>
            <person name="Cruz J."/>
            <person name="Talla E."/>
            <person name="Marck C."/>
            <person name="Goffeau A."/>
            <person name="Barbe V."/>
            <person name="Baret P."/>
            <person name="Baronian K."/>
            <person name="Beier S."/>
            <person name="Bleykasten C."/>
            <person name="Bode R."/>
            <person name="Casaregola S."/>
            <person name="Despons L."/>
            <person name="Fairhead C."/>
            <person name="Giersberg M."/>
            <person name="Gierski P."/>
            <person name="Hahnel U."/>
            <person name="Hartmann A."/>
            <person name="Jankowska D."/>
            <person name="Jubin C."/>
            <person name="Jung P."/>
            <person name="Lafontaine I."/>
            <person name="Leh-Louis V."/>
            <person name="Lemaire M."/>
            <person name="Marcet-Houben M."/>
            <person name="Mascher M."/>
            <person name="Morel G."/>
            <person name="Richard G.-F."/>
            <person name="Riechen J."/>
            <person name="Sacerdot C."/>
            <person name="Sarkar A."/>
            <person name="Savel G."/>
            <person name="Schacherer J."/>
            <person name="Sherman D."/>
            <person name="Straub M.-L."/>
            <person name="Stein N."/>
            <person name="Thierry A."/>
            <person name="Trautwein-Schult A."/>
            <person name="Westhof E."/>
            <person name="Worch S."/>
            <person name="Dujon B."/>
            <person name="Souciet J.-L."/>
            <person name="Wincker P."/>
            <person name="Scholz U."/>
            <person name="Neuveglise N."/>
        </authorList>
    </citation>
    <scope>NUCLEOTIDE SEQUENCE</scope>
    <source>
        <strain evidence="3">LS3</strain>
    </source>
</reference>
<dbReference type="InterPro" id="IPR024325">
    <property type="entry name" value="DUF3835"/>
</dbReference>
<feature type="compositionally biased region" description="Acidic residues" evidence="1">
    <location>
        <begin position="327"/>
        <end position="362"/>
    </location>
</feature>
<feature type="domain" description="DUF3835" evidence="2">
    <location>
        <begin position="438"/>
        <end position="454"/>
    </location>
</feature>
<organism evidence="3">
    <name type="scientific">Blastobotrys adeninivorans</name>
    <name type="common">Yeast</name>
    <name type="synonym">Arxula adeninivorans</name>
    <dbReference type="NCBI Taxonomy" id="409370"/>
    <lineage>
        <taxon>Eukaryota</taxon>
        <taxon>Fungi</taxon>
        <taxon>Dikarya</taxon>
        <taxon>Ascomycota</taxon>
        <taxon>Saccharomycotina</taxon>
        <taxon>Dipodascomycetes</taxon>
        <taxon>Dipodascales</taxon>
        <taxon>Trichomonascaceae</taxon>
        <taxon>Blastobotrys</taxon>
    </lineage>
</organism>
<feature type="compositionally biased region" description="Basic and acidic residues" evidence="1">
    <location>
        <begin position="268"/>
        <end position="297"/>
    </location>
</feature>